<dbReference type="EMBL" id="JRPR02000015">
    <property type="protein sequence ID" value="TLD94881.1"/>
    <property type="molecule type" value="Genomic_DNA"/>
</dbReference>
<feature type="domain" description="Peptidase M16 N-terminal" evidence="4">
    <location>
        <begin position="49"/>
        <end position="150"/>
    </location>
</feature>
<dbReference type="Pfam" id="PF00675">
    <property type="entry name" value="Peptidase_M16"/>
    <property type="match status" value="1"/>
</dbReference>
<comment type="similarity">
    <text evidence="2 3">Belongs to the peptidase M16 family.</text>
</comment>
<dbReference type="InterPro" id="IPR011765">
    <property type="entry name" value="Pept_M16_N"/>
</dbReference>
<dbReference type="PROSITE" id="PS00143">
    <property type="entry name" value="INSULINASE"/>
    <property type="match status" value="1"/>
</dbReference>
<dbReference type="SUPFAM" id="SSF63411">
    <property type="entry name" value="LuxS/MPP-like metallohydrolase"/>
    <property type="match status" value="2"/>
</dbReference>
<organism evidence="6 7">
    <name type="scientific">Helicobacter jaachi</name>
    <dbReference type="NCBI Taxonomy" id="1677920"/>
    <lineage>
        <taxon>Bacteria</taxon>
        <taxon>Pseudomonadati</taxon>
        <taxon>Campylobacterota</taxon>
        <taxon>Epsilonproteobacteria</taxon>
        <taxon>Campylobacterales</taxon>
        <taxon>Helicobacteraceae</taxon>
        <taxon>Helicobacter</taxon>
    </lineage>
</organism>
<gene>
    <name evidence="6" type="ORF">LS71_009010</name>
</gene>
<evidence type="ECO:0000313" key="6">
    <source>
        <dbReference type="EMBL" id="TLD94881.1"/>
    </source>
</evidence>
<dbReference type="Gene3D" id="3.30.830.10">
    <property type="entry name" value="Metalloenzyme, LuxS/M16 peptidase-like"/>
    <property type="match status" value="2"/>
</dbReference>
<dbReference type="InterPro" id="IPR050361">
    <property type="entry name" value="MPP/UQCRC_Complex"/>
</dbReference>
<sequence>MGVLMSISSIFHTQSLTPSILPKHYTKTLENGLQIVVVPLHNKSGVIETNVFYKVGSRNEVMGKSGIAHMLEHLSFKSTKNLKAGEFDEIVKGFGGVNNASTSFDYTRYFIKSSAENLDKSLELFAELMSNLALKDEEFAPERNVVAEERLWRTDNSPMGYLYFRFFNTAFVYHPYHWTPIGFMNDIQSWKIEDIVAFYETYYQPQNAIVLVSGDIEPKVVFESATKYFGALKNRAKIPEMSAKEPPQDGLRRAIIKKDSQAQYVAMGYKIPNFLHKDQVALSAIGDILSNGKSSLLQTELIDKQEIATSVYAYNMDMKDEGVFLIVATAKQGVEAEEIEKAIYRILDRIKAGDISQEELDRLKINTRADFIYSLESASSVADMFGSYLVRGDIAPLLTYERDINALSVEKLKAVANTYFVTDSLSVVILKDKEK</sequence>
<dbReference type="InterPro" id="IPR011249">
    <property type="entry name" value="Metalloenz_LuxS/M16"/>
</dbReference>
<dbReference type="Proteomes" id="UP000029733">
    <property type="component" value="Unassembled WGS sequence"/>
</dbReference>
<name>A0A4U8T5R0_9HELI</name>
<evidence type="ECO:0000313" key="7">
    <source>
        <dbReference type="Proteomes" id="UP000029733"/>
    </source>
</evidence>
<dbReference type="Pfam" id="PF05193">
    <property type="entry name" value="Peptidase_M16_C"/>
    <property type="match status" value="1"/>
</dbReference>
<dbReference type="GO" id="GO:0046872">
    <property type="term" value="F:metal ion binding"/>
    <property type="evidence" value="ECO:0007669"/>
    <property type="project" value="InterPro"/>
</dbReference>
<dbReference type="PANTHER" id="PTHR11851">
    <property type="entry name" value="METALLOPROTEASE"/>
    <property type="match status" value="1"/>
</dbReference>
<dbReference type="InterPro" id="IPR007863">
    <property type="entry name" value="Peptidase_M16_C"/>
</dbReference>
<evidence type="ECO:0000259" key="4">
    <source>
        <dbReference type="Pfam" id="PF00675"/>
    </source>
</evidence>
<dbReference type="GO" id="GO:0004222">
    <property type="term" value="F:metalloendopeptidase activity"/>
    <property type="evidence" value="ECO:0007669"/>
    <property type="project" value="InterPro"/>
</dbReference>
<accession>A0A4U8T5R0</accession>
<evidence type="ECO:0000256" key="3">
    <source>
        <dbReference type="RuleBase" id="RU004447"/>
    </source>
</evidence>
<reference evidence="6 7" key="1">
    <citation type="journal article" date="2014" name="Genome Announc.">
        <title>Draft genome sequences of eight enterohepatic helicobacter species isolated from both laboratory and wild rodents.</title>
        <authorList>
            <person name="Sheh A."/>
            <person name="Shen Z."/>
            <person name="Fox J.G."/>
        </authorList>
    </citation>
    <scope>NUCLEOTIDE SEQUENCE [LARGE SCALE GENOMIC DNA]</scope>
    <source>
        <strain evidence="6 7">MIT 09-6949</strain>
    </source>
</reference>
<dbReference type="GO" id="GO:0006508">
    <property type="term" value="P:proteolysis"/>
    <property type="evidence" value="ECO:0007669"/>
    <property type="project" value="InterPro"/>
</dbReference>
<keyword evidence="7" id="KW-1185">Reference proteome</keyword>
<dbReference type="InterPro" id="IPR001431">
    <property type="entry name" value="Pept_M16_Zn_BS"/>
</dbReference>
<feature type="domain" description="Peptidase M16 C-terminal" evidence="5">
    <location>
        <begin position="191"/>
        <end position="365"/>
    </location>
</feature>
<evidence type="ECO:0000256" key="1">
    <source>
        <dbReference type="ARBA" id="ARBA00001947"/>
    </source>
</evidence>
<proteinExistence type="inferred from homology"/>
<protein>
    <submittedName>
        <fullName evidence="6">Insulinase family protein</fullName>
    </submittedName>
</protein>
<evidence type="ECO:0000256" key="2">
    <source>
        <dbReference type="ARBA" id="ARBA00007261"/>
    </source>
</evidence>
<dbReference type="OrthoDB" id="9811314at2"/>
<dbReference type="PANTHER" id="PTHR11851:SF49">
    <property type="entry name" value="MITOCHONDRIAL-PROCESSING PEPTIDASE SUBUNIT ALPHA"/>
    <property type="match status" value="1"/>
</dbReference>
<comment type="cofactor">
    <cofactor evidence="1">
        <name>Zn(2+)</name>
        <dbReference type="ChEBI" id="CHEBI:29105"/>
    </cofactor>
</comment>
<dbReference type="STRING" id="1677920.LS71_08585"/>
<dbReference type="AlphaFoldDB" id="A0A4U8T5R0"/>
<comment type="caution">
    <text evidence="6">The sequence shown here is derived from an EMBL/GenBank/DDBJ whole genome shotgun (WGS) entry which is preliminary data.</text>
</comment>
<evidence type="ECO:0000259" key="5">
    <source>
        <dbReference type="Pfam" id="PF05193"/>
    </source>
</evidence>